<evidence type="ECO:0000313" key="2">
    <source>
        <dbReference type="Proteomes" id="UP000563906"/>
    </source>
</evidence>
<organism evidence="1 2">
    <name type="scientific">Tenacibaculum pelagium</name>
    <dbReference type="NCBI Taxonomy" id="2759527"/>
    <lineage>
        <taxon>Bacteria</taxon>
        <taxon>Pseudomonadati</taxon>
        <taxon>Bacteroidota</taxon>
        <taxon>Flavobacteriia</taxon>
        <taxon>Flavobacteriales</taxon>
        <taxon>Flavobacteriaceae</taxon>
        <taxon>Tenacibaculum</taxon>
    </lineage>
</organism>
<dbReference type="EMBL" id="JACGLS010000005">
    <property type="protein sequence ID" value="MBA6156989.1"/>
    <property type="molecule type" value="Genomic_DNA"/>
</dbReference>
<keyword evidence="2" id="KW-1185">Reference proteome</keyword>
<comment type="caution">
    <text evidence="1">The sequence shown here is derived from an EMBL/GenBank/DDBJ whole genome shotgun (WGS) entry which is preliminary data.</text>
</comment>
<dbReference type="RefSeq" id="WP_182125489.1">
    <property type="nucleotide sequence ID" value="NZ_JACGLS010000005.1"/>
</dbReference>
<dbReference type="InterPro" id="IPR045607">
    <property type="entry name" value="DUF6452"/>
</dbReference>
<evidence type="ECO:0000313" key="1">
    <source>
        <dbReference type="EMBL" id="MBA6156989.1"/>
    </source>
</evidence>
<accession>A0A839ART7</accession>
<dbReference type="PROSITE" id="PS51257">
    <property type="entry name" value="PROKAR_LIPOPROTEIN"/>
    <property type="match status" value="1"/>
</dbReference>
<sequence length="159" mass="18008">MKKYIFLLILVFIGISACEKDDFCVQNPVTPNLVLRFYDKDDTSQLKAVQRLSIIAQGKTDSLFTGQTTDSIAIPLNSLAQETIYTLKMNSVDGNIANNQTATLTIKYNPEDDYVSRSCGFRVIYKDVNLEYTSWIDNLSTSQITNIDNQARAHVQVYY</sequence>
<dbReference type="AlphaFoldDB" id="A0A839ART7"/>
<name>A0A839ART7_9FLAO</name>
<proteinExistence type="predicted"/>
<protein>
    <submittedName>
        <fullName evidence="1">Uncharacterized protein</fullName>
    </submittedName>
</protein>
<gene>
    <name evidence="1" type="ORF">H3Z83_10715</name>
</gene>
<reference evidence="1 2" key="1">
    <citation type="submission" date="2020-07" db="EMBL/GenBank/DDBJ databases">
        <title>Bacterium isolated from marine sediment.</title>
        <authorList>
            <person name="Shang D."/>
            <person name="Du Z.-J."/>
        </authorList>
    </citation>
    <scope>NUCLEOTIDE SEQUENCE [LARGE SCALE GENOMIC DNA]</scope>
    <source>
        <strain evidence="1 2">S7007</strain>
    </source>
</reference>
<dbReference type="Pfam" id="PF20050">
    <property type="entry name" value="DUF6452"/>
    <property type="match status" value="1"/>
</dbReference>
<dbReference type="Proteomes" id="UP000563906">
    <property type="component" value="Unassembled WGS sequence"/>
</dbReference>